<dbReference type="EMBL" id="JBEPLO010000005">
    <property type="protein sequence ID" value="MET3557583.1"/>
    <property type="molecule type" value="Genomic_DNA"/>
</dbReference>
<evidence type="ECO:0000313" key="1">
    <source>
        <dbReference type="EMBL" id="MET3557583.1"/>
    </source>
</evidence>
<dbReference type="EC" id="3.1.3.18" evidence="1"/>
<organism evidence="1 2">
    <name type="scientific">Streptococcus rupicaprae</name>
    <dbReference type="NCBI Taxonomy" id="759619"/>
    <lineage>
        <taxon>Bacteria</taxon>
        <taxon>Bacillati</taxon>
        <taxon>Bacillota</taxon>
        <taxon>Bacilli</taxon>
        <taxon>Lactobacillales</taxon>
        <taxon>Streptococcaceae</taxon>
        <taxon>Streptococcus</taxon>
    </lineage>
</organism>
<sequence>MTRQITYLFCVDSDGCAMDTMTYKHELFFGPLISKHFPIADADQFQKDWEKLNLYSRTRGVNRFTGLVMALQAAGVADIDALVHWAETTDSLSNASLEKAIAKEASADLEKALAWSNDVNRHIKAYEGEALAFPNAREGLKKLSQLGQVYVVSSANREAVEEEWQDQGLMPYVTDLYCQDRGKKEDVLAQLLDQVDSPSQILMIGDSPGDCHAAEQNGVAFYPIIVGEEAKSWSDLMLAEAENFMAGQYDEAAYKERFWKNLD</sequence>
<dbReference type="PANTHER" id="PTHR43434:SF1">
    <property type="entry name" value="PHOSPHOGLYCOLATE PHOSPHATASE"/>
    <property type="match status" value="1"/>
</dbReference>
<dbReference type="InterPro" id="IPR023214">
    <property type="entry name" value="HAD_sf"/>
</dbReference>
<dbReference type="PANTHER" id="PTHR43434">
    <property type="entry name" value="PHOSPHOGLYCOLATE PHOSPHATASE"/>
    <property type="match status" value="1"/>
</dbReference>
<dbReference type="Gene3D" id="3.40.50.1000">
    <property type="entry name" value="HAD superfamily/HAD-like"/>
    <property type="match status" value="1"/>
</dbReference>
<proteinExistence type="predicted"/>
<keyword evidence="2" id="KW-1185">Reference proteome</keyword>
<dbReference type="CDD" id="cd01427">
    <property type="entry name" value="HAD_like"/>
    <property type="match status" value="1"/>
</dbReference>
<name>A0ABV2FG97_9STRE</name>
<reference evidence="1 2" key="1">
    <citation type="submission" date="2024-06" db="EMBL/GenBank/DDBJ databases">
        <title>Genomic Encyclopedia of Type Strains, Phase IV (KMG-IV): sequencing the most valuable type-strain genomes for metagenomic binning, comparative biology and taxonomic classification.</title>
        <authorList>
            <person name="Goeker M."/>
        </authorList>
    </citation>
    <scope>NUCLEOTIDE SEQUENCE [LARGE SCALE GENOMIC DNA]</scope>
    <source>
        <strain evidence="1 2">DSM 28303</strain>
    </source>
</reference>
<accession>A0ABV2FG97</accession>
<evidence type="ECO:0000313" key="2">
    <source>
        <dbReference type="Proteomes" id="UP001549122"/>
    </source>
</evidence>
<keyword evidence="1" id="KW-0378">Hydrolase</keyword>
<dbReference type="Proteomes" id="UP001549122">
    <property type="component" value="Unassembled WGS sequence"/>
</dbReference>
<comment type="caution">
    <text evidence="1">The sequence shown here is derived from an EMBL/GenBank/DDBJ whole genome shotgun (WGS) entry which is preliminary data.</text>
</comment>
<dbReference type="InterPro" id="IPR036412">
    <property type="entry name" value="HAD-like_sf"/>
</dbReference>
<dbReference type="GO" id="GO:0008967">
    <property type="term" value="F:phosphoglycolate phosphatase activity"/>
    <property type="evidence" value="ECO:0007669"/>
    <property type="project" value="UniProtKB-EC"/>
</dbReference>
<protein>
    <submittedName>
        <fullName evidence="1">Phosphoglycolate phosphatase</fullName>
        <ecNumber evidence="1">3.1.3.18</ecNumber>
    </submittedName>
</protein>
<dbReference type="SUPFAM" id="SSF56784">
    <property type="entry name" value="HAD-like"/>
    <property type="match status" value="1"/>
</dbReference>
<dbReference type="InterPro" id="IPR050155">
    <property type="entry name" value="HAD-like_hydrolase_sf"/>
</dbReference>
<gene>
    <name evidence="1" type="ORF">ABID29_000693</name>
</gene>
<dbReference type="Pfam" id="PF00702">
    <property type="entry name" value="Hydrolase"/>
    <property type="match status" value="1"/>
</dbReference>